<evidence type="ECO:0000313" key="2">
    <source>
        <dbReference type="Proteomes" id="UP000006620"/>
    </source>
</evidence>
<dbReference type="RefSeq" id="WP_013916078.1">
    <property type="nucleotide sequence ID" value="NC_015690.1"/>
</dbReference>
<reference evidence="1 2" key="2">
    <citation type="journal article" date="2013" name="Genome Announc.">
        <title>Genome Sequence of Growth-Improving Paenibacillus mucilaginosus Strain KNP414.</title>
        <authorList>
            <person name="Lu J.J."/>
            <person name="Wang J.F."/>
            <person name="Hu X.F."/>
        </authorList>
    </citation>
    <scope>NUCLEOTIDE SEQUENCE [LARGE SCALE GENOMIC DNA]</scope>
    <source>
        <strain evidence="1 2">KNP414</strain>
    </source>
</reference>
<organism evidence="1 2">
    <name type="scientific">Paenibacillus mucilaginosus (strain KNP414)</name>
    <dbReference type="NCBI Taxonomy" id="1036673"/>
    <lineage>
        <taxon>Bacteria</taxon>
        <taxon>Bacillati</taxon>
        <taxon>Bacillota</taxon>
        <taxon>Bacilli</taxon>
        <taxon>Bacillales</taxon>
        <taxon>Paenibacillaceae</taxon>
        <taxon>Paenibacillus</taxon>
    </lineage>
</organism>
<dbReference type="AlphaFoldDB" id="F8F5A6"/>
<reference evidence="2" key="1">
    <citation type="submission" date="2011-06" db="EMBL/GenBank/DDBJ databases">
        <title>Complete genome sequence of Paenibacillus mucilaginosus KNP414.</title>
        <authorList>
            <person name="Wang J."/>
            <person name="Hu S."/>
            <person name="Hu X."/>
            <person name="Zhang B."/>
            <person name="Dong D."/>
            <person name="Zhang S."/>
            <person name="Zhao K."/>
            <person name="Wu D."/>
        </authorList>
    </citation>
    <scope>NUCLEOTIDE SEQUENCE [LARGE SCALE GENOMIC DNA]</scope>
    <source>
        <strain evidence="2">KNP414</strain>
    </source>
</reference>
<proteinExistence type="predicted"/>
<sequence length="72" mass="8168">MDDALPPRALVHHLLSVIEDDDTVESIVYVARMKDGTIVSGWSDLLHTEVIGLLEVGKLQAVKEMWEDWQPR</sequence>
<dbReference type="HOGENOM" id="CLU_2718512_0_0_9"/>
<evidence type="ECO:0000313" key="1">
    <source>
        <dbReference type="EMBL" id="AEI40917.1"/>
    </source>
</evidence>
<dbReference type="EMBL" id="CP002869">
    <property type="protein sequence ID" value="AEI40917.1"/>
    <property type="molecule type" value="Genomic_DNA"/>
</dbReference>
<accession>F8F5A6</accession>
<dbReference type="Proteomes" id="UP000006620">
    <property type="component" value="Chromosome"/>
</dbReference>
<dbReference type="KEGG" id="pms:KNP414_02356"/>
<dbReference type="PATRIC" id="fig|1036673.3.peg.2122"/>
<gene>
    <name evidence="1" type="ordered locus">KNP414_02356</name>
</gene>
<name>F8F5A6_PAEMK</name>
<protein>
    <submittedName>
        <fullName evidence="1">Uncharacterized protein</fullName>
    </submittedName>
</protein>